<name>A0ABP3RIX1_9CAUL</name>
<dbReference type="InterPro" id="IPR050793">
    <property type="entry name" value="CMP-NeuNAc_synthase"/>
</dbReference>
<dbReference type="GO" id="GO:0016779">
    <property type="term" value="F:nucleotidyltransferase activity"/>
    <property type="evidence" value="ECO:0007669"/>
    <property type="project" value="UniProtKB-KW"/>
</dbReference>
<dbReference type="RefSeq" id="WP_343789206.1">
    <property type="nucleotide sequence ID" value="NZ_BAAAGA010000001.1"/>
</dbReference>
<proteinExistence type="predicted"/>
<keyword evidence="1" id="KW-0548">Nucleotidyltransferase</keyword>
<dbReference type="CDD" id="cd02513">
    <property type="entry name" value="CMP-NeuAc_Synthase"/>
    <property type="match status" value="1"/>
</dbReference>
<dbReference type="Proteomes" id="UP001501352">
    <property type="component" value="Unassembled WGS sequence"/>
</dbReference>
<dbReference type="Pfam" id="PF02348">
    <property type="entry name" value="CTP_transf_3"/>
    <property type="match status" value="1"/>
</dbReference>
<dbReference type="PANTHER" id="PTHR21485:SF6">
    <property type="entry name" value="N-ACYLNEURAMINATE CYTIDYLYLTRANSFERASE-RELATED"/>
    <property type="match status" value="1"/>
</dbReference>
<reference evidence="2" key="1">
    <citation type="journal article" date="2019" name="Int. J. Syst. Evol. Microbiol.">
        <title>The Global Catalogue of Microorganisms (GCM) 10K type strain sequencing project: providing services to taxonomists for standard genome sequencing and annotation.</title>
        <authorList>
            <consortium name="The Broad Institute Genomics Platform"/>
            <consortium name="The Broad Institute Genome Sequencing Center for Infectious Disease"/>
            <person name="Wu L."/>
            <person name="Ma J."/>
        </authorList>
    </citation>
    <scope>NUCLEOTIDE SEQUENCE [LARGE SCALE GENOMIC DNA]</scope>
    <source>
        <strain evidence="2">JCM 12928</strain>
    </source>
</reference>
<accession>A0ABP3RIX1</accession>
<keyword evidence="2" id="KW-1185">Reference proteome</keyword>
<gene>
    <name evidence="1" type="ORF">GCM10009422_02700</name>
</gene>
<dbReference type="InterPro" id="IPR029044">
    <property type="entry name" value="Nucleotide-diphossugar_trans"/>
</dbReference>
<dbReference type="Gene3D" id="3.90.550.10">
    <property type="entry name" value="Spore Coat Polysaccharide Biosynthesis Protein SpsA, Chain A"/>
    <property type="match status" value="1"/>
</dbReference>
<dbReference type="PANTHER" id="PTHR21485">
    <property type="entry name" value="HAD SUPERFAMILY MEMBERS CMAS AND KDSC"/>
    <property type="match status" value="1"/>
</dbReference>
<protein>
    <submittedName>
        <fullName evidence="1">Acylneuraminate cytidylyltransferase family protein</fullName>
    </submittedName>
</protein>
<sequence length="224" mass="23839">MLGDRRVIAVITARGGSKGLPGKNLIPFRGRPLIAWTIAAAQASAHIDTLILSSDDADIISAARSFGCEAPFVRDAVLSTDEATSMSVLLDAIERSPDHDIAVLLQPTSPLRATSDIDGALMLLHQAPAVVSVTAAEVHPWLTYHADEDGKLSAFVEPPAGASLRRQDLPSAWSLNGAVYAAEIEWLKRERTFLQPGQTAAWIMPAGRSADIDTLADLKAAEVI</sequence>
<dbReference type="EMBL" id="BAAAGA010000001">
    <property type="protein sequence ID" value="GAA0611282.1"/>
    <property type="molecule type" value="Genomic_DNA"/>
</dbReference>
<evidence type="ECO:0000313" key="1">
    <source>
        <dbReference type="EMBL" id="GAA0611282.1"/>
    </source>
</evidence>
<organism evidence="1 2">
    <name type="scientific">Brevundimonas kwangchunensis</name>
    <dbReference type="NCBI Taxonomy" id="322163"/>
    <lineage>
        <taxon>Bacteria</taxon>
        <taxon>Pseudomonadati</taxon>
        <taxon>Pseudomonadota</taxon>
        <taxon>Alphaproteobacteria</taxon>
        <taxon>Caulobacterales</taxon>
        <taxon>Caulobacteraceae</taxon>
        <taxon>Brevundimonas</taxon>
    </lineage>
</organism>
<keyword evidence="1" id="KW-0808">Transferase</keyword>
<dbReference type="SUPFAM" id="SSF53448">
    <property type="entry name" value="Nucleotide-diphospho-sugar transferases"/>
    <property type="match status" value="1"/>
</dbReference>
<evidence type="ECO:0000313" key="2">
    <source>
        <dbReference type="Proteomes" id="UP001501352"/>
    </source>
</evidence>
<dbReference type="InterPro" id="IPR003329">
    <property type="entry name" value="Cytidylyl_trans"/>
</dbReference>
<comment type="caution">
    <text evidence="1">The sequence shown here is derived from an EMBL/GenBank/DDBJ whole genome shotgun (WGS) entry which is preliminary data.</text>
</comment>